<accession>N1W1A8</accession>
<evidence type="ECO:0000313" key="1">
    <source>
        <dbReference type="EMBL" id="EMY63060.1"/>
    </source>
</evidence>
<comment type="caution">
    <text evidence="1">The sequence shown here is derived from an EMBL/GenBank/DDBJ whole genome shotgun (WGS) entry which is preliminary data.</text>
</comment>
<proteinExistence type="predicted"/>
<gene>
    <name evidence="1" type="ORF">LEP1GSC203_3182</name>
</gene>
<protein>
    <submittedName>
        <fullName evidence="1">Uncharacterized protein</fullName>
    </submittedName>
</protein>
<dbReference type="Proteomes" id="UP000012371">
    <property type="component" value="Unassembled WGS sequence"/>
</dbReference>
<dbReference type="STRING" id="1257025.LEP1GSC203_3182"/>
<sequence length="37" mass="4291">MIKIRFPGNAILNKDFSEARVKFENPKDVLCNEPLNE</sequence>
<reference evidence="1" key="1">
    <citation type="submission" date="2013-03" db="EMBL/GenBank/DDBJ databases">
        <authorList>
            <person name="Harkins D.M."/>
            <person name="Durkin A.S."/>
            <person name="Brinkac L.M."/>
            <person name="Haft D.H."/>
            <person name="Selengut J.D."/>
            <person name="Sanka R."/>
            <person name="DePew J."/>
            <person name="Purushe J."/>
            <person name="Hartskeerl R.A."/>
            <person name="Ahmed A."/>
            <person name="van der Linden H."/>
            <person name="Goris M.G.A."/>
            <person name="Vinetz J.M."/>
            <person name="Sutton G.G."/>
            <person name="Nierman W.C."/>
            <person name="Fouts D.E."/>
        </authorList>
    </citation>
    <scope>NUCLEOTIDE SEQUENCE [LARGE SCALE GENOMIC DNA]</scope>
    <source>
        <strain evidence="1">LT 11-33</strain>
    </source>
</reference>
<organism evidence="1 2">
    <name type="scientific">Leptospira terpstrae serovar Hualin str. LT 11-33 = ATCC 700639</name>
    <dbReference type="NCBI Taxonomy" id="1257025"/>
    <lineage>
        <taxon>Bacteria</taxon>
        <taxon>Pseudomonadati</taxon>
        <taxon>Spirochaetota</taxon>
        <taxon>Spirochaetia</taxon>
        <taxon>Leptospirales</taxon>
        <taxon>Leptospiraceae</taxon>
        <taxon>Leptospira</taxon>
    </lineage>
</organism>
<dbReference type="EMBL" id="AOGW02000006">
    <property type="protein sequence ID" value="EMY63060.1"/>
    <property type="molecule type" value="Genomic_DNA"/>
</dbReference>
<name>N1W1A8_9LEPT</name>
<dbReference type="AlphaFoldDB" id="N1W1A8"/>
<keyword evidence="2" id="KW-1185">Reference proteome</keyword>
<evidence type="ECO:0000313" key="2">
    <source>
        <dbReference type="Proteomes" id="UP000012371"/>
    </source>
</evidence>